<dbReference type="Gene3D" id="2.50.20.20">
    <property type="match status" value="1"/>
</dbReference>
<reference evidence="1 2" key="1">
    <citation type="submission" date="2017-06" db="EMBL/GenBank/DDBJ databases">
        <authorList>
            <person name="Kim H.J."/>
            <person name="Triplett B.A."/>
        </authorList>
    </citation>
    <scope>NUCLEOTIDE SEQUENCE [LARGE SCALE GENOMIC DNA]</scope>
    <source>
        <strain evidence="1 2">DSM 43151</strain>
    </source>
</reference>
<keyword evidence="2" id="KW-1185">Reference proteome</keyword>
<dbReference type="Proteomes" id="UP000198415">
    <property type="component" value="Unassembled WGS sequence"/>
</dbReference>
<organism evidence="1 2">
    <name type="scientific">Actinoplanes regularis</name>
    <dbReference type="NCBI Taxonomy" id="52697"/>
    <lineage>
        <taxon>Bacteria</taxon>
        <taxon>Bacillati</taxon>
        <taxon>Actinomycetota</taxon>
        <taxon>Actinomycetes</taxon>
        <taxon>Micromonosporales</taxon>
        <taxon>Micromonosporaceae</taxon>
        <taxon>Actinoplanes</taxon>
    </lineage>
</organism>
<evidence type="ECO:0000313" key="1">
    <source>
        <dbReference type="EMBL" id="SNR68988.1"/>
    </source>
</evidence>
<dbReference type="OrthoDB" id="4350224at2"/>
<gene>
    <name evidence="1" type="ORF">SAMN06264365_104459</name>
</gene>
<dbReference type="AlphaFoldDB" id="A0A238YDV9"/>
<proteinExistence type="predicted"/>
<protein>
    <recommendedName>
        <fullName evidence="3">Lipoprotein LprG</fullName>
    </recommendedName>
</protein>
<evidence type="ECO:0008006" key="3">
    <source>
        <dbReference type="Google" id="ProtNLM"/>
    </source>
</evidence>
<accession>A0A238YDV9</accession>
<sequence>MKINKSAAAAVAVAGLLLAGCQPAKKDRVDAAPSASVSAAPIGNGIPALGAAEILNRASTQVKAAKTYRVSGNVTSEGATIEFDMTVAGKDKTGTMTMGGAKIELLVVDGVEYGRMDKKFWTSMLGPELGKKMAAQMKGRWIKSPKGKANPATEWFDAVDIDKMLDEEAASSSLTKGALTEFNGTPVIILTDEDSGASLYVATTGQPYLLKVGDIGGSRMVFSDFDKEFPEIKAPAPSQVMEAPTNNKKA</sequence>
<dbReference type="EMBL" id="FZNR01000004">
    <property type="protein sequence ID" value="SNR68988.1"/>
    <property type="molecule type" value="Genomic_DNA"/>
</dbReference>
<name>A0A238YDV9_9ACTN</name>
<dbReference type="PROSITE" id="PS51257">
    <property type="entry name" value="PROKAR_LIPOPROTEIN"/>
    <property type="match status" value="1"/>
</dbReference>
<evidence type="ECO:0000313" key="2">
    <source>
        <dbReference type="Proteomes" id="UP000198415"/>
    </source>
</evidence>
<dbReference type="RefSeq" id="WP_089293609.1">
    <property type="nucleotide sequence ID" value="NZ_BOMU01000037.1"/>
</dbReference>